<evidence type="ECO:0000313" key="7">
    <source>
        <dbReference type="EMBL" id="QDU80439.1"/>
    </source>
</evidence>
<evidence type="ECO:0000256" key="5">
    <source>
        <dbReference type="SAM" id="MobiDB-lite"/>
    </source>
</evidence>
<dbReference type="GO" id="GO:0004065">
    <property type="term" value="F:arylsulfatase activity"/>
    <property type="evidence" value="ECO:0007669"/>
    <property type="project" value="UniProtKB-EC"/>
</dbReference>
<keyword evidence="8" id="KW-1185">Reference proteome</keyword>
<dbReference type="InterPro" id="IPR000917">
    <property type="entry name" value="Sulfatase_N"/>
</dbReference>
<reference evidence="7 8" key="1">
    <citation type="submission" date="2019-02" db="EMBL/GenBank/DDBJ databases">
        <title>Deep-cultivation of Planctomycetes and their phenomic and genomic characterization uncovers novel biology.</title>
        <authorList>
            <person name="Wiegand S."/>
            <person name="Jogler M."/>
            <person name="Boedeker C."/>
            <person name="Pinto D."/>
            <person name="Vollmers J."/>
            <person name="Rivas-Marin E."/>
            <person name="Kohn T."/>
            <person name="Peeters S.H."/>
            <person name="Heuer A."/>
            <person name="Rast P."/>
            <person name="Oberbeckmann S."/>
            <person name="Bunk B."/>
            <person name="Jeske O."/>
            <person name="Meyerdierks A."/>
            <person name="Storesund J.E."/>
            <person name="Kallscheuer N."/>
            <person name="Luecker S."/>
            <person name="Lage O.M."/>
            <person name="Pohl T."/>
            <person name="Merkel B.J."/>
            <person name="Hornburger P."/>
            <person name="Mueller R.-W."/>
            <person name="Bruemmer F."/>
            <person name="Labrenz M."/>
            <person name="Spormann A.M."/>
            <person name="Op den Camp H."/>
            <person name="Overmann J."/>
            <person name="Amann R."/>
            <person name="Jetten M.S.M."/>
            <person name="Mascher T."/>
            <person name="Medema M.H."/>
            <person name="Devos D.P."/>
            <person name="Kaster A.-K."/>
            <person name="Ovreas L."/>
            <person name="Rohde M."/>
            <person name="Galperin M.Y."/>
            <person name="Jogler C."/>
        </authorList>
    </citation>
    <scope>NUCLEOTIDE SEQUENCE [LARGE SCALE GENOMIC DNA]</scope>
    <source>
        <strain evidence="7 8">Pla110</strain>
    </source>
</reference>
<dbReference type="CDD" id="cd16026">
    <property type="entry name" value="GALNS_like"/>
    <property type="match status" value="1"/>
</dbReference>
<keyword evidence="2" id="KW-0479">Metal-binding</keyword>
<dbReference type="Gene3D" id="3.30.1120.10">
    <property type="match status" value="1"/>
</dbReference>
<evidence type="ECO:0000256" key="2">
    <source>
        <dbReference type="ARBA" id="ARBA00022723"/>
    </source>
</evidence>
<keyword evidence="4" id="KW-0106">Calcium</keyword>
<dbReference type="PROSITE" id="PS00149">
    <property type="entry name" value="SULFATASE_2"/>
    <property type="match status" value="1"/>
</dbReference>
<dbReference type="KEGG" id="plon:Pla110_21690"/>
<dbReference type="PANTHER" id="PTHR42693:SF53">
    <property type="entry name" value="ENDO-4-O-SULFATASE"/>
    <property type="match status" value="1"/>
</dbReference>
<feature type="compositionally biased region" description="Low complexity" evidence="5">
    <location>
        <begin position="469"/>
        <end position="481"/>
    </location>
</feature>
<dbReference type="InterPro" id="IPR017850">
    <property type="entry name" value="Alkaline_phosphatase_core_sf"/>
</dbReference>
<dbReference type="InterPro" id="IPR050738">
    <property type="entry name" value="Sulfatase"/>
</dbReference>
<dbReference type="Gene3D" id="3.40.720.10">
    <property type="entry name" value="Alkaline Phosphatase, subunit A"/>
    <property type="match status" value="1"/>
</dbReference>
<sequence>MIHRLTFRLFTILFVMSVFPRILLSGETPRPNFILIYCDNLGYGDIEPFGSTVHRTPRLNEMAAEGRRFTDFNVTAGVCTPSRASILTGCYSQRVGMHHNSRDGIVLRPVSPYGLNPDEETVAEVLKQSGYTTGCIGKWHLGDQPKFLPTRQGFDYFYGIPYSDDMTEAVGKRIGDRFNGNQWPPLPLMINDEVVDAPVDRDMLTVDYTEKTISFIEEHQDEPFFLYLPQAMPGSTSTPFASPRFKGKSKNGPWGDSVEELDWSTGEILDKLKELNLDERTLVIFTSDNGAPLATDVESPSRGSNKPFHGRGYTTAEGAFRVPTIMWWPGKIAADSRCDTLTSTLDVLPTFAAMAGIDYEPTQKIDGKEISSIILSDQHVEDRESPHSAYYYYSAEQLQAVRSGPWKLFLPLQNPGRHPHFKKNEGSEPLLFNVKEDIGSTENVAASHPEIVAKLTQLAEEARADLGDTGTRGTGQRTIGQVVNPKPQIKQ</sequence>
<accession>A0A518CMI7</accession>
<evidence type="ECO:0000259" key="6">
    <source>
        <dbReference type="Pfam" id="PF00884"/>
    </source>
</evidence>
<dbReference type="SUPFAM" id="SSF53649">
    <property type="entry name" value="Alkaline phosphatase-like"/>
    <property type="match status" value="1"/>
</dbReference>
<protein>
    <submittedName>
        <fullName evidence="7">Arylsulfatase</fullName>
        <ecNumber evidence="7">3.1.6.1</ecNumber>
    </submittedName>
</protein>
<keyword evidence="3 7" id="KW-0378">Hydrolase</keyword>
<dbReference type="EC" id="3.1.6.1" evidence="7"/>
<dbReference type="PANTHER" id="PTHR42693">
    <property type="entry name" value="ARYLSULFATASE FAMILY MEMBER"/>
    <property type="match status" value="1"/>
</dbReference>
<dbReference type="Proteomes" id="UP000317178">
    <property type="component" value="Chromosome"/>
</dbReference>
<proteinExistence type="inferred from homology"/>
<evidence type="ECO:0000256" key="1">
    <source>
        <dbReference type="ARBA" id="ARBA00008779"/>
    </source>
</evidence>
<dbReference type="PROSITE" id="PS00523">
    <property type="entry name" value="SULFATASE_1"/>
    <property type="match status" value="1"/>
</dbReference>
<dbReference type="GO" id="GO:0046872">
    <property type="term" value="F:metal ion binding"/>
    <property type="evidence" value="ECO:0007669"/>
    <property type="project" value="UniProtKB-KW"/>
</dbReference>
<evidence type="ECO:0000256" key="4">
    <source>
        <dbReference type="ARBA" id="ARBA00022837"/>
    </source>
</evidence>
<dbReference type="AlphaFoldDB" id="A0A518CMI7"/>
<dbReference type="EMBL" id="CP036281">
    <property type="protein sequence ID" value="QDU80439.1"/>
    <property type="molecule type" value="Genomic_DNA"/>
</dbReference>
<dbReference type="InterPro" id="IPR024607">
    <property type="entry name" value="Sulfatase_CS"/>
</dbReference>
<organism evidence="7 8">
    <name type="scientific">Polystyrenella longa</name>
    <dbReference type="NCBI Taxonomy" id="2528007"/>
    <lineage>
        <taxon>Bacteria</taxon>
        <taxon>Pseudomonadati</taxon>
        <taxon>Planctomycetota</taxon>
        <taxon>Planctomycetia</taxon>
        <taxon>Planctomycetales</taxon>
        <taxon>Planctomycetaceae</taxon>
        <taxon>Polystyrenella</taxon>
    </lineage>
</organism>
<feature type="region of interest" description="Disordered" evidence="5">
    <location>
        <begin position="466"/>
        <end position="491"/>
    </location>
</feature>
<dbReference type="OrthoDB" id="9783154at2"/>
<comment type="similarity">
    <text evidence="1">Belongs to the sulfatase family.</text>
</comment>
<name>A0A518CMI7_9PLAN</name>
<gene>
    <name evidence="7" type="primary">atsA_13</name>
    <name evidence="7" type="ORF">Pla110_21690</name>
</gene>
<feature type="domain" description="Sulfatase N-terminal" evidence="6">
    <location>
        <begin position="31"/>
        <end position="357"/>
    </location>
</feature>
<evidence type="ECO:0000256" key="3">
    <source>
        <dbReference type="ARBA" id="ARBA00022801"/>
    </source>
</evidence>
<dbReference type="Pfam" id="PF00884">
    <property type="entry name" value="Sulfatase"/>
    <property type="match status" value="1"/>
</dbReference>
<dbReference type="Pfam" id="PF14707">
    <property type="entry name" value="Sulfatase_C"/>
    <property type="match status" value="1"/>
</dbReference>
<evidence type="ECO:0000313" key="8">
    <source>
        <dbReference type="Proteomes" id="UP000317178"/>
    </source>
</evidence>